<dbReference type="EMBL" id="FP929083">
    <property type="protein sequence ID" value="CBX91943.1"/>
    <property type="molecule type" value="Genomic_DNA"/>
</dbReference>
<reference evidence="2" key="1">
    <citation type="journal article" date="2011" name="Nat. Commun.">
        <title>Effector diversification within compartments of the Leptosphaeria maculans genome affected by Repeat-Induced Point mutations.</title>
        <authorList>
            <person name="Rouxel T."/>
            <person name="Grandaubert J."/>
            <person name="Hane J.K."/>
            <person name="Hoede C."/>
            <person name="van de Wouw A.P."/>
            <person name="Couloux A."/>
            <person name="Dominguez V."/>
            <person name="Anthouard V."/>
            <person name="Bally P."/>
            <person name="Bourras S."/>
            <person name="Cozijnsen A.J."/>
            <person name="Ciuffetti L.M."/>
            <person name="Degrave A."/>
            <person name="Dilmaghani A."/>
            <person name="Duret L."/>
            <person name="Fudal I."/>
            <person name="Goodwin S.B."/>
            <person name="Gout L."/>
            <person name="Glaser N."/>
            <person name="Linglin J."/>
            <person name="Kema G.H.J."/>
            <person name="Lapalu N."/>
            <person name="Lawrence C.B."/>
            <person name="May K."/>
            <person name="Meyer M."/>
            <person name="Ollivier B."/>
            <person name="Poulain J."/>
            <person name="Schoch C.L."/>
            <person name="Simon A."/>
            <person name="Spatafora J.W."/>
            <person name="Stachowiak A."/>
            <person name="Turgeon B.G."/>
            <person name="Tyler B.M."/>
            <person name="Vincent D."/>
            <person name="Weissenbach J."/>
            <person name="Amselem J."/>
            <person name="Quesneville H."/>
            <person name="Oliver R.P."/>
            <person name="Wincker P."/>
            <person name="Balesdent M.-H."/>
            <person name="Howlett B.J."/>
        </authorList>
    </citation>
    <scope>NUCLEOTIDE SEQUENCE [LARGE SCALE GENOMIC DNA]</scope>
    <source>
        <strain evidence="2">JN3 / isolate v23.1.3 / race Av1-4-5-6-7-8</strain>
    </source>
</reference>
<organism evidence="2">
    <name type="scientific">Leptosphaeria maculans (strain JN3 / isolate v23.1.3 / race Av1-4-5-6-7-8)</name>
    <name type="common">Blackleg fungus</name>
    <name type="synonym">Phoma lingam</name>
    <dbReference type="NCBI Taxonomy" id="985895"/>
    <lineage>
        <taxon>Eukaryota</taxon>
        <taxon>Fungi</taxon>
        <taxon>Dikarya</taxon>
        <taxon>Ascomycota</taxon>
        <taxon>Pezizomycotina</taxon>
        <taxon>Dothideomycetes</taxon>
        <taxon>Pleosporomycetidae</taxon>
        <taxon>Pleosporales</taxon>
        <taxon>Pleosporineae</taxon>
        <taxon>Leptosphaeriaceae</taxon>
        <taxon>Plenodomus</taxon>
        <taxon>Plenodomus lingam/Leptosphaeria maculans species complex</taxon>
    </lineage>
</organism>
<dbReference type="Proteomes" id="UP000002668">
    <property type="component" value="Genome"/>
</dbReference>
<dbReference type="InParanoid" id="E5R4H5"/>
<dbReference type="HOGENOM" id="CLU_3207759_0_0_1"/>
<name>E5R4H5_LEPMJ</name>
<dbReference type="AlphaFoldDB" id="E5R4H5"/>
<protein>
    <submittedName>
        <fullName evidence="1">Predicted protein</fullName>
    </submittedName>
</protein>
<accession>E5R4H5</accession>
<evidence type="ECO:0000313" key="1">
    <source>
        <dbReference type="EMBL" id="CBX91943.1"/>
    </source>
</evidence>
<sequence>MPRHRHFFNLCNHPVLITTNACLPIPFLVRFMGKRGIVKLCRCNR</sequence>
<keyword evidence="2" id="KW-1185">Reference proteome</keyword>
<proteinExistence type="predicted"/>
<evidence type="ECO:0000313" key="2">
    <source>
        <dbReference type="Proteomes" id="UP000002668"/>
    </source>
</evidence>
<dbReference type="VEuPathDB" id="FungiDB:LEMA_uP046490.1"/>
<gene>
    <name evidence="1" type="ORF">LEMA_uP046490.1</name>
</gene>